<dbReference type="SUPFAM" id="SSF49464">
    <property type="entry name" value="Carboxypeptidase regulatory domain-like"/>
    <property type="match status" value="1"/>
</dbReference>
<keyword evidence="3" id="KW-0998">Cell outer membrane</keyword>
<sequence>MNRLTCALFIFMVTAIFTALDSKGQKRVTLSGYLRDASTGENLAGALIAVDGSSRHVLSNDYGFYSVTLPPGEYYLHYSYLGYQTADKHLRLAADTLVTIGLAPSINLMNEVVVNPPSGGQNTNRPVSISPLSINSVRLLPPLLGEADLIRSFQLLPGVSSLGDGASGFNVRGGGVDQNLVLQDEAPLYFTSHLFNLFSVANPDAVKDANLYKTEMPARYGGRLSSVLDTRLKDGNNKEWVFTGGLGIIASRITAEGPLVKDKSSVIVSARRSYTDLITRQMSDPDIRNNSVYFYDLSAKVNVTLSPKDRVFLSGYFGKDKIDADEIFLLQWGNGTGTLRWNHVFNPKLFLNTSLIYSDYKYRLGSQNNPTSSYLWYAGINDYTLKNGFSWYPDTRNTIYFGLESTIHKFIPGRAEPAGPESLYQPVKMPGQKARDNAFYWDHELNFSEAFAVEYGIRYSLFQSLADEETVVFDYQGPDGLRKEAVNATVYRKGESIRSYHNFQPRVSVKLYAGRQAAFKASFSRTTQNLHLISNTISTSPLDFWIPSSYNIKPETANQFSLGYFRNLHDNNYEVSLQTYYRQLFNQIDFIDGAETVMNENQLAEMLYGKGRAYGAEFYFKKYAGRLNGWLSYTLSRSERRFDGINNNSYFPAKYDKTHCLSLVGVYQLRPRISISGTYNYASGTPVTLPGDRFQIDGYPIQYNSGGTRNNFRIPDYHRLDLSATFKGKVRPGGRYTSELVVSLFNALNRRNTFSVYLRQNNSKPSDFEAVRFAMFGTVIPSVTWNFKF</sequence>
<organism evidence="5 6">
    <name type="scientific">Pararcticibacter amylolyticus</name>
    <dbReference type="NCBI Taxonomy" id="2173175"/>
    <lineage>
        <taxon>Bacteria</taxon>
        <taxon>Pseudomonadati</taxon>
        <taxon>Bacteroidota</taxon>
        <taxon>Sphingobacteriia</taxon>
        <taxon>Sphingobacteriales</taxon>
        <taxon>Sphingobacteriaceae</taxon>
        <taxon>Pararcticibacter</taxon>
    </lineage>
</organism>
<dbReference type="Gene3D" id="2.60.40.1120">
    <property type="entry name" value="Carboxypeptidase-like, regulatory domain"/>
    <property type="match status" value="1"/>
</dbReference>
<dbReference type="GO" id="GO:0009279">
    <property type="term" value="C:cell outer membrane"/>
    <property type="evidence" value="ECO:0007669"/>
    <property type="project" value="UniProtKB-SubCell"/>
</dbReference>
<dbReference type="InterPro" id="IPR012910">
    <property type="entry name" value="Plug_dom"/>
</dbReference>
<comment type="subcellular location">
    <subcellularLocation>
        <location evidence="1">Cell outer membrane</location>
    </subcellularLocation>
</comment>
<dbReference type="InterPro" id="IPR008969">
    <property type="entry name" value="CarboxyPept-like_regulatory"/>
</dbReference>
<dbReference type="EMBL" id="QEAS01000003">
    <property type="protein sequence ID" value="PWG81746.1"/>
    <property type="molecule type" value="Genomic_DNA"/>
</dbReference>
<comment type="caution">
    <text evidence="5">The sequence shown here is derived from an EMBL/GenBank/DDBJ whole genome shotgun (WGS) entry which is preliminary data.</text>
</comment>
<dbReference type="InterPro" id="IPR036942">
    <property type="entry name" value="Beta-barrel_TonB_sf"/>
</dbReference>
<feature type="domain" description="TonB-dependent receptor plug" evidence="4">
    <location>
        <begin position="148"/>
        <end position="223"/>
    </location>
</feature>
<dbReference type="AlphaFoldDB" id="A0A2U2PK17"/>
<evidence type="ECO:0000256" key="1">
    <source>
        <dbReference type="ARBA" id="ARBA00004442"/>
    </source>
</evidence>
<keyword evidence="6" id="KW-1185">Reference proteome</keyword>
<dbReference type="Pfam" id="PF07715">
    <property type="entry name" value="Plug"/>
    <property type="match status" value="1"/>
</dbReference>
<evidence type="ECO:0000256" key="3">
    <source>
        <dbReference type="ARBA" id="ARBA00023237"/>
    </source>
</evidence>
<evidence type="ECO:0000256" key="2">
    <source>
        <dbReference type="ARBA" id="ARBA00023136"/>
    </source>
</evidence>
<evidence type="ECO:0000313" key="6">
    <source>
        <dbReference type="Proteomes" id="UP000245647"/>
    </source>
</evidence>
<protein>
    <recommendedName>
        <fullName evidence="4">TonB-dependent receptor plug domain-containing protein</fullName>
    </recommendedName>
</protein>
<evidence type="ECO:0000313" key="5">
    <source>
        <dbReference type="EMBL" id="PWG81746.1"/>
    </source>
</evidence>
<dbReference type="SUPFAM" id="SSF56935">
    <property type="entry name" value="Porins"/>
    <property type="match status" value="1"/>
</dbReference>
<dbReference type="Pfam" id="PF13715">
    <property type="entry name" value="CarbopepD_reg_2"/>
    <property type="match status" value="1"/>
</dbReference>
<proteinExistence type="predicted"/>
<keyword evidence="2" id="KW-0472">Membrane</keyword>
<gene>
    <name evidence="5" type="ORF">DDR33_05110</name>
</gene>
<accession>A0A2U2PK17</accession>
<reference evidence="5 6" key="1">
    <citation type="submission" date="2018-04" db="EMBL/GenBank/DDBJ databases">
        <title>Pedobacter chongqingensis sp. nov., isolated from a rottenly hemp rope.</title>
        <authorList>
            <person name="Cai Y."/>
        </authorList>
    </citation>
    <scope>NUCLEOTIDE SEQUENCE [LARGE SCALE GENOMIC DNA]</scope>
    <source>
        <strain evidence="5 6">FJ4-8</strain>
    </source>
</reference>
<dbReference type="Proteomes" id="UP000245647">
    <property type="component" value="Unassembled WGS sequence"/>
</dbReference>
<name>A0A2U2PK17_9SPHI</name>
<evidence type="ECO:0000259" key="4">
    <source>
        <dbReference type="Pfam" id="PF07715"/>
    </source>
</evidence>
<dbReference type="Gene3D" id="2.40.170.20">
    <property type="entry name" value="TonB-dependent receptor, beta-barrel domain"/>
    <property type="match status" value="1"/>
</dbReference>